<dbReference type="SUPFAM" id="SSF51556">
    <property type="entry name" value="Metallo-dependent hydrolases"/>
    <property type="match status" value="1"/>
</dbReference>
<keyword evidence="2" id="KW-0378">Hydrolase</keyword>
<feature type="domain" description="Amidohydrolase 3" evidence="1">
    <location>
        <begin position="429"/>
        <end position="518"/>
    </location>
</feature>
<sequence length="538" mass="60635">MKIYKEVIFMSTILIKNGTLIDGSGSKRYLADILIENEKIKKIGKLDFTADKVIDASGKIVSPGFIDTHSHSDLKVLIEPFVEPKIRQGITTEILGQDGISMAPLPEKYVSSWRKNLAGLDGDSDELKWDWKDTNGYLNLISKTGSGPNELYLVPHGNIRMEAMGLEARAATKEELEKMKEITRREMEAGVAGISTGLIYIPCAYAETEELIEICKVAAEYGRPLVIHQRSEADTMLESMQEVIRIAKESGVKIHFSHFKICGQKNWKLIEPVIALLDKCKEEGINVSYDQYPYVAGSTMLGVILPPWAHAGGTDKLIERLKDKVLREKMKEDIIKGIPGWDNFIDFAGFDGIFVTSVKTNKNQDCIGKNLTEIAEMRGKEKFDAVFDLLMEEENAVGMYDYYGKDEHIVTFMKRPESNICTDGLLGGKPHPRVYGSFPRVLGKFVREMQTMVLEEAIYKMTHKPAITFKIENRGLLREDYFADIVIFDENKIIDKGTFIEPTQFPDGIEYVLVNGKFAVKEGKSTYDLGGKVIRIKR</sequence>
<dbReference type="PANTHER" id="PTHR11647">
    <property type="entry name" value="HYDRANTOINASE/DIHYDROPYRIMIDINASE FAMILY MEMBER"/>
    <property type="match status" value="1"/>
</dbReference>
<name>A0A133NQY0_FUSNU</name>
<dbReference type="InterPro" id="IPR032466">
    <property type="entry name" value="Metal_Hydrolase"/>
</dbReference>
<dbReference type="GO" id="GO:0016812">
    <property type="term" value="F:hydrolase activity, acting on carbon-nitrogen (but not peptide) bonds, in cyclic amides"/>
    <property type="evidence" value="ECO:0007669"/>
    <property type="project" value="TreeGrafter"/>
</dbReference>
<dbReference type="EMBL" id="LRPY01000169">
    <property type="protein sequence ID" value="KXA18700.1"/>
    <property type="molecule type" value="Genomic_DNA"/>
</dbReference>
<comment type="caution">
    <text evidence="2">The sequence shown here is derived from an EMBL/GenBank/DDBJ whole genome shotgun (WGS) entry which is preliminary data.</text>
</comment>
<dbReference type="Gene3D" id="3.30.1490.130">
    <property type="entry name" value="D-aminoacylase. Domain 3"/>
    <property type="match status" value="1"/>
</dbReference>
<gene>
    <name evidence="2" type="ORF">HMPREF3221_01751</name>
</gene>
<protein>
    <submittedName>
        <fullName evidence="2">Amidohydrolase family protein</fullName>
    </submittedName>
</protein>
<dbReference type="AlphaFoldDB" id="A0A133NQY0"/>
<dbReference type="InterPro" id="IPR011059">
    <property type="entry name" value="Metal-dep_hydrolase_composite"/>
</dbReference>
<reference evidence="3" key="1">
    <citation type="submission" date="2016-01" db="EMBL/GenBank/DDBJ databases">
        <authorList>
            <person name="Mitreva M."/>
            <person name="Pepin K.H."/>
            <person name="Mihindukulasuriya K.A."/>
            <person name="Fulton R."/>
            <person name="Fronick C."/>
            <person name="O'Laughlin M."/>
            <person name="Miner T."/>
            <person name="Herter B."/>
            <person name="Rosa B.A."/>
            <person name="Cordes M."/>
            <person name="Tomlinson C."/>
            <person name="Wollam A."/>
            <person name="Palsikar V.B."/>
            <person name="Mardis E.R."/>
            <person name="Wilson R.K."/>
        </authorList>
    </citation>
    <scope>NUCLEOTIDE SEQUENCE [LARGE SCALE GENOMIC DNA]</scope>
    <source>
        <strain evidence="3">MJR7757B</strain>
    </source>
</reference>
<accession>A0A133NQY0</accession>
<dbReference type="InterPro" id="IPR023100">
    <property type="entry name" value="D-aminoacylase_insert_dom_sf"/>
</dbReference>
<dbReference type="InterPro" id="IPR013108">
    <property type="entry name" value="Amidohydro_3"/>
</dbReference>
<dbReference type="GO" id="GO:0005829">
    <property type="term" value="C:cytosol"/>
    <property type="evidence" value="ECO:0007669"/>
    <property type="project" value="TreeGrafter"/>
</dbReference>
<keyword evidence="3" id="KW-1185">Reference proteome</keyword>
<feature type="domain" description="Amidohydrolase 3" evidence="1">
    <location>
        <begin position="52"/>
        <end position="257"/>
    </location>
</feature>
<dbReference type="Gene3D" id="3.20.20.140">
    <property type="entry name" value="Metal-dependent hydrolases"/>
    <property type="match status" value="1"/>
</dbReference>
<proteinExistence type="predicted"/>
<dbReference type="Gene3D" id="2.30.40.10">
    <property type="entry name" value="Urease, subunit C, domain 1"/>
    <property type="match status" value="1"/>
</dbReference>
<dbReference type="PATRIC" id="fig|851.8.peg.1763"/>
<evidence type="ECO:0000259" key="1">
    <source>
        <dbReference type="Pfam" id="PF07969"/>
    </source>
</evidence>
<dbReference type="GO" id="GO:0016811">
    <property type="term" value="F:hydrolase activity, acting on carbon-nitrogen (but not peptide) bonds, in linear amides"/>
    <property type="evidence" value="ECO:0007669"/>
    <property type="project" value="InterPro"/>
</dbReference>
<dbReference type="PANTHER" id="PTHR11647:SF1">
    <property type="entry name" value="COLLAPSIN RESPONSE MEDIATOR PROTEIN"/>
    <property type="match status" value="1"/>
</dbReference>
<evidence type="ECO:0000313" key="2">
    <source>
        <dbReference type="EMBL" id="KXA18700.1"/>
    </source>
</evidence>
<dbReference type="Proteomes" id="UP000070401">
    <property type="component" value="Unassembled WGS sequence"/>
</dbReference>
<dbReference type="InterPro" id="IPR050378">
    <property type="entry name" value="Metallo-dep_Hydrolases_sf"/>
</dbReference>
<dbReference type="Pfam" id="PF07969">
    <property type="entry name" value="Amidohydro_3"/>
    <property type="match status" value="2"/>
</dbReference>
<dbReference type="CDD" id="cd01297">
    <property type="entry name" value="D-aminoacylase"/>
    <property type="match status" value="1"/>
</dbReference>
<dbReference type="SUPFAM" id="SSF51338">
    <property type="entry name" value="Composite domain of metallo-dependent hydrolases"/>
    <property type="match status" value="1"/>
</dbReference>
<evidence type="ECO:0000313" key="3">
    <source>
        <dbReference type="Proteomes" id="UP000070401"/>
    </source>
</evidence>
<organism evidence="2 3">
    <name type="scientific">Fusobacterium nucleatum</name>
    <dbReference type="NCBI Taxonomy" id="851"/>
    <lineage>
        <taxon>Bacteria</taxon>
        <taxon>Fusobacteriati</taxon>
        <taxon>Fusobacteriota</taxon>
        <taxon>Fusobacteriia</taxon>
        <taxon>Fusobacteriales</taxon>
        <taxon>Fusobacteriaceae</taxon>
        <taxon>Fusobacterium</taxon>
    </lineage>
</organism>